<keyword evidence="5" id="KW-0472">Membrane</keyword>
<feature type="domain" description="GGDEF" evidence="7">
    <location>
        <begin position="523"/>
        <end position="660"/>
    </location>
</feature>
<dbReference type="EMBL" id="AJYW02000045">
    <property type="protein sequence ID" value="OEE78553.1"/>
    <property type="molecule type" value="Genomic_DNA"/>
</dbReference>
<dbReference type="FunFam" id="3.30.70.270:FF:000001">
    <property type="entry name" value="Diguanylate cyclase domain protein"/>
    <property type="match status" value="1"/>
</dbReference>
<keyword evidence="6" id="KW-0732">Signal</keyword>
<evidence type="ECO:0000313" key="8">
    <source>
        <dbReference type="EMBL" id="OEE78553.1"/>
    </source>
</evidence>
<feature type="signal peptide" evidence="6">
    <location>
        <begin position="1"/>
        <end position="28"/>
    </location>
</feature>
<dbReference type="GO" id="GO:0043709">
    <property type="term" value="P:cell adhesion involved in single-species biofilm formation"/>
    <property type="evidence" value="ECO:0007669"/>
    <property type="project" value="TreeGrafter"/>
</dbReference>
<dbReference type="PANTHER" id="PTHR45138:SF9">
    <property type="entry name" value="DIGUANYLATE CYCLASE DGCM-RELATED"/>
    <property type="match status" value="1"/>
</dbReference>
<keyword evidence="4" id="KW-0802">TPR repeat</keyword>
<evidence type="ECO:0000256" key="3">
    <source>
        <dbReference type="ARBA" id="ARBA00034247"/>
    </source>
</evidence>
<dbReference type="PANTHER" id="PTHR45138">
    <property type="entry name" value="REGULATORY COMPONENTS OF SENSORY TRANSDUCTION SYSTEM"/>
    <property type="match status" value="1"/>
</dbReference>
<evidence type="ECO:0000256" key="6">
    <source>
        <dbReference type="SAM" id="SignalP"/>
    </source>
</evidence>
<organism evidence="8 9">
    <name type="scientific">Vibrio genomosp. F6 str. FF-238</name>
    <dbReference type="NCBI Taxonomy" id="1191298"/>
    <lineage>
        <taxon>Bacteria</taxon>
        <taxon>Pseudomonadati</taxon>
        <taxon>Pseudomonadota</taxon>
        <taxon>Gammaproteobacteria</taxon>
        <taxon>Vibrionales</taxon>
        <taxon>Vibrionaceae</taxon>
        <taxon>Vibrio</taxon>
    </lineage>
</organism>
<comment type="caution">
    <text evidence="8">The sequence shown here is derived from an EMBL/GenBank/DDBJ whole genome shotgun (WGS) entry which is preliminary data.</text>
</comment>
<evidence type="ECO:0000256" key="4">
    <source>
        <dbReference type="PROSITE-ProRule" id="PRU00339"/>
    </source>
</evidence>
<evidence type="ECO:0000313" key="9">
    <source>
        <dbReference type="Proteomes" id="UP000094165"/>
    </source>
</evidence>
<feature type="chain" id="PRO_5009173523" description="diguanylate cyclase" evidence="6">
    <location>
        <begin position="29"/>
        <end position="661"/>
    </location>
</feature>
<evidence type="ECO:0000256" key="2">
    <source>
        <dbReference type="ARBA" id="ARBA00012528"/>
    </source>
</evidence>
<reference evidence="8 9" key="1">
    <citation type="journal article" date="2012" name="Science">
        <title>Ecological populations of bacteria act as socially cohesive units of antibiotic production and resistance.</title>
        <authorList>
            <person name="Cordero O.X."/>
            <person name="Wildschutte H."/>
            <person name="Kirkup B."/>
            <person name="Proehl S."/>
            <person name="Ngo L."/>
            <person name="Hussain F."/>
            <person name="Le Roux F."/>
            <person name="Mincer T."/>
            <person name="Polz M.F."/>
        </authorList>
    </citation>
    <scope>NUCLEOTIDE SEQUENCE [LARGE SCALE GENOMIC DNA]</scope>
    <source>
        <strain evidence="8 9">FF-238</strain>
    </source>
</reference>
<dbReference type="NCBIfam" id="TIGR00254">
    <property type="entry name" value="GGDEF"/>
    <property type="match status" value="1"/>
</dbReference>
<dbReference type="Gene3D" id="3.30.70.270">
    <property type="match status" value="1"/>
</dbReference>
<dbReference type="Proteomes" id="UP000094165">
    <property type="component" value="Unassembled WGS sequence"/>
</dbReference>
<dbReference type="SMART" id="SM00267">
    <property type="entry name" value="GGDEF"/>
    <property type="match status" value="1"/>
</dbReference>
<keyword evidence="9" id="KW-1185">Reference proteome</keyword>
<dbReference type="InterPro" id="IPR029787">
    <property type="entry name" value="Nucleotide_cyclase"/>
</dbReference>
<dbReference type="Gene3D" id="1.25.40.10">
    <property type="entry name" value="Tetratricopeptide repeat domain"/>
    <property type="match status" value="2"/>
</dbReference>
<dbReference type="InterPro" id="IPR011990">
    <property type="entry name" value="TPR-like_helical_dom_sf"/>
</dbReference>
<dbReference type="RefSeq" id="WP_017053459.1">
    <property type="nucleotide sequence ID" value="NZ_AJYW02000045.1"/>
</dbReference>
<dbReference type="GO" id="GO:0052621">
    <property type="term" value="F:diguanylate cyclase activity"/>
    <property type="evidence" value="ECO:0007669"/>
    <property type="project" value="UniProtKB-EC"/>
</dbReference>
<dbReference type="InterPro" id="IPR050469">
    <property type="entry name" value="Diguanylate_Cyclase"/>
</dbReference>
<dbReference type="InterPro" id="IPR019734">
    <property type="entry name" value="TPR_rpt"/>
</dbReference>
<dbReference type="EC" id="2.7.7.65" evidence="2"/>
<comment type="catalytic activity">
    <reaction evidence="3">
        <text>2 GTP = 3',3'-c-di-GMP + 2 diphosphate</text>
        <dbReference type="Rhea" id="RHEA:24898"/>
        <dbReference type="ChEBI" id="CHEBI:33019"/>
        <dbReference type="ChEBI" id="CHEBI:37565"/>
        <dbReference type="ChEBI" id="CHEBI:58805"/>
        <dbReference type="EC" id="2.7.7.65"/>
    </reaction>
</comment>
<accession>A0A1E5D4N4</accession>
<sequence length="661" mass="76261">MPKPRKFKTLAFYLISSLLLSVSLYAQANEPLPIPLFFADKITAQNEAIFSIYQLADSEPEVARKMLSQISLASIEEKDNLKQALYYLTLFRLEGALGSTNMWQEDKYSGDHVARLDSLGERLDQAWMQGEAELERIIEFIEIGYYDEALRRVETVIEIAKQAEYWHLLARATKWQANLYVELSDYPKAMEDYRTALDIFTQQKDILQQARVLSNISTVYFRLEEWGQADKYSRRAFSLVEHSHFNNPSVKVMLHINAGIIAKSLDNKELESEHFRAAVKLSTEKGSRYSQIYALANLVTLLIQENQIDEAIVSAQRCLTLAEEVSDRAGLMYCNEAVAETYLKQKRFDEALALAEKVFAQFDAANNRIKAISMKAFIAKIHEDKSDYKEALVLYKEYANERNDYLFDERRKELFALQENYEAKYKENEIELLKYENALNSARLSQQKMLDKLWVSVLLIFCLMIYILFRRYISVSKTNFRLRRSNETLTSQSLEDPLTGLHNRRYLEQWLEKAAQNNQLAAYDLVVLVADVDHFKKVNDIYGHDVGDVVLTEVARRLNENARSDNDLLVRWGGEEFVLVLAVSPESDVELVLNRLRESISVTPIICANHELTVTISIGAFGKIKYGEIHKRWNEILSKSDEALYDAKLSGRNRVKLVTDN</sequence>
<protein>
    <recommendedName>
        <fullName evidence="2">diguanylate cyclase</fullName>
        <ecNumber evidence="2">2.7.7.65</ecNumber>
    </recommendedName>
</protein>
<name>A0A1E5D4N4_9VIBR</name>
<dbReference type="PROSITE" id="PS50005">
    <property type="entry name" value="TPR"/>
    <property type="match status" value="1"/>
</dbReference>
<keyword evidence="5" id="KW-1133">Transmembrane helix</keyword>
<dbReference type="InterPro" id="IPR043128">
    <property type="entry name" value="Rev_trsase/Diguanyl_cyclase"/>
</dbReference>
<dbReference type="GO" id="GO:1902201">
    <property type="term" value="P:negative regulation of bacterial-type flagellum-dependent cell motility"/>
    <property type="evidence" value="ECO:0007669"/>
    <property type="project" value="TreeGrafter"/>
</dbReference>
<evidence type="ECO:0000256" key="1">
    <source>
        <dbReference type="ARBA" id="ARBA00001946"/>
    </source>
</evidence>
<dbReference type="CDD" id="cd01949">
    <property type="entry name" value="GGDEF"/>
    <property type="match status" value="1"/>
</dbReference>
<dbReference type="SUPFAM" id="SSF48452">
    <property type="entry name" value="TPR-like"/>
    <property type="match status" value="2"/>
</dbReference>
<dbReference type="SMART" id="SM00028">
    <property type="entry name" value="TPR"/>
    <property type="match status" value="4"/>
</dbReference>
<dbReference type="SUPFAM" id="SSF55073">
    <property type="entry name" value="Nucleotide cyclase"/>
    <property type="match status" value="1"/>
</dbReference>
<keyword evidence="5" id="KW-0812">Transmembrane</keyword>
<comment type="cofactor">
    <cofactor evidence="1">
        <name>Mg(2+)</name>
        <dbReference type="ChEBI" id="CHEBI:18420"/>
    </cofactor>
</comment>
<gene>
    <name evidence="8" type="ORF">A130_03220</name>
</gene>
<evidence type="ECO:0000256" key="5">
    <source>
        <dbReference type="SAM" id="Phobius"/>
    </source>
</evidence>
<dbReference type="Pfam" id="PF00990">
    <property type="entry name" value="GGDEF"/>
    <property type="match status" value="1"/>
</dbReference>
<feature type="repeat" description="TPR" evidence="4">
    <location>
        <begin position="170"/>
        <end position="203"/>
    </location>
</feature>
<dbReference type="GO" id="GO:0005886">
    <property type="term" value="C:plasma membrane"/>
    <property type="evidence" value="ECO:0007669"/>
    <property type="project" value="TreeGrafter"/>
</dbReference>
<evidence type="ECO:0000259" key="7">
    <source>
        <dbReference type="PROSITE" id="PS50887"/>
    </source>
</evidence>
<dbReference type="PROSITE" id="PS50887">
    <property type="entry name" value="GGDEF"/>
    <property type="match status" value="1"/>
</dbReference>
<proteinExistence type="predicted"/>
<feature type="transmembrane region" description="Helical" evidence="5">
    <location>
        <begin position="453"/>
        <end position="473"/>
    </location>
</feature>
<dbReference type="InterPro" id="IPR000160">
    <property type="entry name" value="GGDEF_dom"/>
</dbReference>
<dbReference type="AlphaFoldDB" id="A0A1E5D4N4"/>